<feature type="transmembrane region" description="Helical" evidence="3">
    <location>
        <begin position="6"/>
        <end position="29"/>
    </location>
</feature>
<organism evidence="5 6">
    <name type="scientific">Shewanella metallivivens</name>
    <dbReference type="NCBI Taxonomy" id="2872342"/>
    <lineage>
        <taxon>Bacteria</taxon>
        <taxon>Pseudomonadati</taxon>
        <taxon>Pseudomonadota</taxon>
        <taxon>Gammaproteobacteria</taxon>
        <taxon>Alteromonadales</taxon>
        <taxon>Shewanellaceae</taxon>
        <taxon>Shewanella</taxon>
    </lineage>
</organism>
<dbReference type="GO" id="GO:0052621">
    <property type="term" value="F:diguanylate cyclase activity"/>
    <property type="evidence" value="ECO:0007669"/>
    <property type="project" value="UniProtKB-EC"/>
</dbReference>
<proteinExistence type="predicted"/>
<dbReference type="SMART" id="SM00267">
    <property type="entry name" value="GGDEF"/>
    <property type="match status" value="1"/>
</dbReference>
<protein>
    <recommendedName>
        <fullName evidence="1">diguanylate cyclase</fullName>
        <ecNumber evidence="1">2.7.7.65</ecNumber>
    </recommendedName>
</protein>
<dbReference type="PANTHER" id="PTHR45138">
    <property type="entry name" value="REGULATORY COMPONENTS OF SENSORY TRANSDUCTION SYSTEM"/>
    <property type="match status" value="1"/>
</dbReference>
<evidence type="ECO:0000256" key="3">
    <source>
        <dbReference type="SAM" id="Phobius"/>
    </source>
</evidence>
<dbReference type="InterPro" id="IPR050469">
    <property type="entry name" value="Diguanylate_Cyclase"/>
</dbReference>
<evidence type="ECO:0000313" key="5">
    <source>
        <dbReference type="EMBL" id="MDD8060687.1"/>
    </source>
</evidence>
<dbReference type="NCBIfam" id="TIGR00254">
    <property type="entry name" value="GGDEF"/>
    <property type="match status" value="1"/>
</dbReference>
<accession>A0ABT5TQ10</accession>
<dbReference type="Pfam" id="PF00990">
    <property type="entry name" value="GGDEF"/>
    <property type="match status" value="1"/>
</dbReference>
<keyword evidence="3" id="KW-0472">Membrane</keyword>
<dbReference type="PROSITE" id="PS50887">
    <property type="entry name" value="GGDEF"/>
    <property type="match status" value="1"/>
</dbReference>
<dbReference type="InterPro" id="IPR043128">
    <property type="entry name" value="Rev_trsase/Diguanyl_cyclase"/>
</dbReference>
<feature type="transmembrane region" description="Helical" evidence="3">
    <location>
        <begin position="266"/>
        <end position="292"/>
    </location>
</feature>
<dbReference type="EMBL" id="JAQQPZ010000013">
    <property type="protein sequence ID" value="MDD8060687.1"/>
    <property type="molecule type" value="Genomic_DNA"/>
</dbReference>
<keyword evidence="3" id="KW-1133">Transmembrane helix</keyword>
<keyword evidence="5" id="KW-0548">Nucleotidyltransferase</keyword>
<dbReference type="SUPFAM" id="SSF55073">
    <property type="entry name" value="Nucleotide cyclase"/>
    <property type="match status" value="1"/>
</dbReference>
<comment type="catalytic activity">
    <reaction evidence="2">
        <text>2 GTP = 3',3'-c-di-GMP + 2 diphosphate</text>
        <dbReference type="Rhea" id="RHEA:24898"/>
        <dbReference type="ChEBI" id="CHEBI:33019"/>
        <dbReference type="ChEBI" id="CHEBI:37565"/>
        <dbReference type="ChEBI" id="CHEBI:58805"/>
        <dbReference type="EC" id="2.7.7.65"/>
    </reaction>
</comment>
<evidence type="ECO:0000259" key="4">
    <source>
        <dbReference type="PROSITE" id="PS50887"/>
    </source>
</evidence>
<dbReference type="Proteomes" id="UP001213691">
    <property type="component" value="Unassembled WGS sequence"/>
</dbReference>
<gene>
    <name evidence="5" type="ORF">PQR79_16595</name>
</gene>
<dbReference type="EC" id="2.7.7.65" evidence="1"/>
<comment type="caution">
    <text evidence="5">The sequence shown here is derived from an EMBL/GenBank/DDBJ whole genome shotgun (WGS) entry which is preliminary data.</text>
</comment>
<dbReference type="InterPro" id="IPR029787">
    <property type="entry name" value="Nucleotide_cyclase"/>
</dbReference>
<reference evidence="5 6" key="1">
    <citation type="submission" date="2023-02" db="EMBL/GenBank/DDBJ databases">
        <title>Genome sequence of Shewanella metallivivens ER-Te-42B-Light, sp. nov., enriched from sulfide tube worms (Riftia pachyptila) isolated from Explorer Ridge in the Pacific Ocean.</title>
        <authorList>
            <person name="Maltman C."/>
            <person name="Kuzyk S.B."/>
            <person name="Kyndt J.A."/>
            <person name="Yurkov V."/>
        </authorList>
    </citation>
    <scope>NUCLEOTIDE SEQUENCE [LARGE SCALE GENOMIC DNA]</scope>
    <source>
        <strain evidence="5 6">ER-Te-42B-Light</strain>
    </source>
</reference>
<dbReference type="InterPro" id="IPR000160">
    <property type="entry name" value="GGDEF_dom"/>
</dbReference>
<evidence type="ECO:0000256" key="1">
    <source>
        <dbReference type="ARBA" id="ARBA00012528"/>
    </source>
</evidence>
<evidence type="ECO:0000313" key="6">
    <source>
        <dbReference type="Proteomes" id="UP001213691"/>
    </source>
</evidence>
<keyword evidence="5" id="KW-0808">Transferase</keyword>
<dbReference type="PANTHER" id="PTHR45138:SF9">
    <property type="entry name" value="DIGUANYLATE CYCLASE DGCM-RELATED"/>
    <property type="match status" value="1"/>
</dbReference>
<keyword evidence="6" id="KW-1185">Reference proteome</keyword>
<dbReference type="RefSeq" id="WP_238107473.1">
    <property type="nucleotide sequence ID" value="NZ_JAQQPZ010000013.1"/>
</dbReference>
<dbReference type="Gene3D" id="3.30.70.270">
    <property type="match status" value="1"/>
</dbReference>
<name>A0ABT5TQ10_9GAMM</name>
<feature type="domain" description="GGDEF" evidence="4">
    <location>
        <begin position="378"/>
        <end position="518"/>
    </location>
</feature>
<dbReference type="CDD" id="cd01949">
    <property type="entry name" value="GGDEF"/>
    <property type="match status" value="1"/>
</dbReference>
<dbReference type="Pfam" id="PF05228">
    <property type="entry name" value="CHASE4"/>
    <property type="match status" value="1"/>
</dbReference>
<keyword evidence="3" id="KW-0812">Transmembrane</keyword>
<sequence length="520" mass="58603">MTLKRFSLFLLSSLFVAICCLLASIYYFFYLPGIKAEILDQQQQEFNLLHSALSLSKNSLTTLCYDYAVWDELVEFVKNPTDEFVQRNMPDNAFEAANIDAVLLTDINNQLVWDFQHESLLNSRQSLVNLITQGDAALVKILPTSAEIALQKVSSRSGYLVLNGQLIYFSNTTILPSAAVGEIVGSLTMFRLLDSALIKDISQLSLIDFSIQPTTKTTNTSDDFFSFQQIETISPSHTWLIGNKFDDEVVLVTLNHKKVSLPRLDWLSVMLLMIAAVLIISLSLMMLSKWLISPLIQFNQNINDSSNDGLMSKMRSNHFIDEMDSISNSFNQLLQKFNAQQNYLETLTVQDALTGITNRRGLEAFAKDIVLRWHTEQKGFSTMMIDVDHFKAFNDQYGHLEGDNALVAVAKSLAEQVSTYEAIVSRYGGEEFCIIFSECDPNIIRPIAEKICRAIEQLHMPNKIGNRQWVTVSIGVLVVNGEATHATQYSFSDVLQQADEQLYLAKQTGRNTVKLQCFAQ</sequence>
<evidence type="ECO:0000256" key="2">
    <source>
        <dbReference type="ARBA" id="ARBA00034247"/>
    </source>
</evidence>
<dbReference type="InterPro" id="IPR007892">
    <property type="entry name" value="CHASE4"/>
</dbReference>